<sequence>MATVQLYAAYAGAAYTVTDEWECDECSHPGTEGTVVETHWDSPLITSRGYIARNPASKTIVVAFGGTDDPSTWAQDFKVVPAPWPLRVPGSVVIEGFLEGYLVVEPQVMDETARLADQYPDHTIVAVGHSLGGTRAALFVADLGAQYPELLPRTVLYTYGQAKCGNEYFADYMNGLGRRLYRVVNQGDVAPHLPQNDDVFYQFGTEIWLTGDNGMVVCQRDDYSRCSESLSRDELNVSDHTSYPSI</sequence>
<dbReference type="Proteomes" id="UP001140217">
    <property type="component" value="Unassembled WGS sequence"/>
</dbReference>
<dbReference type="Pfam" id="PF01764">
    <property type="entry name" value="Lipase_3"/>
    <property type="match status" value="1"/>
</dbReference>
<evidence type="ECO:0000259" key="1">
    <source>
        <dbReference type="Pfam" id="PF01764"/>
    </source>
</evidence>
<protein>
    <recommendedName>
        <fullName evidence="1">Fungal lipase-type domain-containing protein</fullName>
    </recommendedName>
</protein>
<evidence type="ECO:0000313" key="2">
    <source>
        <dbReference type="EMBL" id="KAJ2778790.1"/>
    </source>
</evidence>
<dbReference type="CDD" id="cd00519">
    <property type="entry name" value="Lipase_3"/>
    <property type="match status" value="1"/>
</dbReference>
<evidence type="ECO:0000313" key="3">
    <source>
        <dbReference type="Proteomes" id="UP001140217"/>
    </source>
</evidence>
<dbReference type="InterPro" id="IPR029058">
    <property type="entry name" value="AB_hydrolase_fold"/>
</dbReference>
<dbReference type="EMBL" id="JANBUL010000210">
    <property type="protein sequence ID" value="KAJ2778790.1"/>
    <property type="molecule type" value="Genomic_DNA"/>
</dbReference>
<name>A0A9W8LGZ0_9FUNG</name>
<dbReference type="OrthoDB" id="426718at2759"/>
<reference evidence="2" key="1">
    <citation type="submission" date="2022-07" db="EMBL/GenBank/DDBJ databases">
        <title>Phylogenomic reconstructions and comparative analyses of Kickxellomycotina fungi.</title>
        <authorList>
            <person name="Reynolds N.K."/>
            <person name="Stajich J.E."/>
            <person name="Barry K."/>
            <person name="Grigoriev I.V."/>
            <person name="Crous P."/>
            <person name="Smith M.E."/>
        </authorList>
    </citation>
    <scope>NUCLEOTIDE SEQUENCE</scope>
    <source>
        <strain evidence="2">NBRC 105414</strain>
    </source>
</reference>
<feature type="domain" description="Fungal lipase-type" evidence="1">
    <location>
        <begin position="61"/>
        <end position="196"/>
    </location>
</feature>
<proteinExistence type="predicted"/>
<dbReference type="PANTHER" id="PTHR45856">
    <property type="entry name" value="ALPHA/BETA-HYDROLASES SUPERFAMILY PROTEIN"/>
    <property type="match status" value="1"/>
</dbReference>
<comment type="caution">
    <text evidence="2">The sequence shown here is derived from an EMBL/GenBank/DDBJ whole genome shotgun (WGS) entry which is preliminary data.</text>
</comment>
<dbReference type="AlphaFoldDB" id="A0A9W8LGZ0"/>
<dbReference type="InterPro" id="IPR051218">
    <property type="entry name" value="Sec_MonoDiacylglyc_Lipase"/>
</dbReference>
<dbReference type="SUPFAM" id="SSF53474">
    <property type="entry name" value="alpha/beta-Hydrolases"/>
    <property type="match status" value="1"/>
</dbReference>
<dbReference type="GO" id="GO:0006629">
    <property type="term" value="P:lipid metabolic process"/>
    <property type="evidence" value="ECO:0007669"/>
    <property type="project" value="InterPro"/>
</dbReference>
<dbReference type="PANTHER" id="PTHR45856:SF25">
    <property type="entry name" value="FUNGAL LIPASE-LIKE DOMAIN-CONTAINING PROTEIN"/>
    <property type="match status" value="1"/>
</dbReference>
<organism evidence="2 3">
    <name type="scientific">Coemansia javaensis</name>
    <dbReference type="NCBI Taxonomy" id="2761396"/>
    <lineage>
        <taxon>Eukaryota</taxon>
        <taxon>Fungi</taxon>
        <taxon>Fungi incertae sedis</taxon>
        <taxon>Zoopagomycota</taxon>
        <taxon>Kickxellomycotina</taxon>
        <taxon>Kickxellomycetes</taxon>
        <taxon>Kickxellales</taxon>
        <taxon>Kickxellaceae</taxon>
        <taxon>Coemansia</taxon>
    </lineage>
</organism>
<accession>A0A9W8LGZ0</accession>
<keyword evidence="3" id="KW-1185">Reference proteome</keyword>
<dbReference type="Gene3D" id="3.40.50.1820">
    <property type="entry name" value="alpha/beta hydrolase"/>
    <property type="match status" value="1"/>
</dbReference>
<gene>
    <name evidence="2" type="ORF">H4R18_004386</name>
</gene>
<dbReference type="InterPro" id="IPR002921">
    <property type="entry name" value="Fungal_lipase-type"/>
</dbReference>